<dbReference type="InterPro" id="IPR000836">
    <property type="entry name" value="PRTase_dom"/>
</dbReference>
<dbReference type="EMBL" id="LCCN01000023">
    <property type="protein sequence ID" value="KKS31071.1"/>
    <property type="molecule type" value="Genomic_DNA"/>
</dbReference>
<organism evidence="2 3">
    <name type="scientific">Candidatus Amesbacteria bacterium GW2011_GWA2_42_12</name>
    <dbReference type="NCBI Taxonomy" id="1618356"/>
    <lineage>
        <taxon>Bacteria</taxon>
        <taxon>Candidatus Amesiibacteriota</taxon>
    </lineage>
</organism>
<gene>
    <name evidence="2" type="ORF">UU93_C0023G0008</name>
</gene>
<sequence>MRFFEFSVCPACDHPTLGGKTHEVCRTPYGLDGLIAIAQYEEPVSLLIKKVKYRYVSDAVDEIVEIFLEHWPSYAPKFDMLIPIPMHAKKQNIRGFNQAQKIGEKLGDQLKIEVRTDILRKTLETAPQASLKLKERKMSRNLGFIYVNPEKIRGKIVGVVDDVATTRTTLQLAGKVLKENGVKEVWGVVFAHRF</sequence>
<evidence type="ECO:0000313" key="3">
    <source>
        <dbReference type="Proteomes" id="UP000034160"/>
    </source>
</evidence>
<dbReference type="Proteomes" id="UP000034160">
    <property type="component" value="Unassembled WGS sequence"/>
</dbReference>
<dbReference type="AlphaFoldDB" id="A0A0G1AAD5"/>
<dbReference type="STRING" id="1618356.UU93_C0023G0008"/>
<dbReference type="PANTHER" id="PTHR47505:SF1">
    <property type="entry name" value="DNA UTILIZATION PROTEIN YHGH"/>
    <property type="match status" value="1"/>
</dbReference>
<comment type="similarity">
    <text evidence="1">Belongs to the ComF/GntX family.</text>
</comment>
<evidence type="ECO:0000313" key="2">
    <source>
        <dbReference type="EMBL" id="KKS31071.1"/>
    </source>
</evidence>
<protein>
    <recommendedName>
        <fullName evidence="4">Phosphoribosyltransferase domain-containing protein</fullName>
    </recommendedName>
</protein>
<dbReference type="InterPro" id="IPR051910">
    <property type="entry name" value="ComF/GntX_DNA_util-trans"/>
</dbReference>
<name>A0A0G1AAD5_9BACT</name>
<dbReference type="InterPro" id="IPR029057">
    <property type="entry name" value="PRTase-like"/>
</dbReference>
<evidence type="ECO:0000256" key="1">
    <source>
        <dbReference type="ARBA" id="ARBA00008007"/>
    </source>
</evidence>
<evidence type="ECO:0008006" key="4">
    <source>
        <dbReference type="Google" id="ProtNLM"/>
    </source>
</evidence>
<comment type="caution">
    <text evidence="2">The sequence shown here is derived from an EMBL/GenBank/DDBJ whole genome shotgun (WGS) entry which is preliminary data.</text>
</comment>
<dbReference type="CDD" id="cd06223">
    <property type="entry name" value="PRTases_typeI"/>
    <property type="match status" value="1"/>
</dbReference>
<dbReference type="SUPFAM" id="SSF53271">
    <property type="entry name" value="PRTase-like"/>
    <property type="match status" value="1"/>
</dbReference>
<reference evidence="2 3" key="1">
    <citation type="journal article" date="2015" name="Nature">
        <title>rRNA introns, odd ribosomes, and small enigmatic genomes across a large radiation of phyla.</title>
        <authorList>
            <person name="Brown C.T."/>
            <person name="Hug L.A."/>
            <person name="Thomas B.C."/>
            <person name="Sharon I."/>
            <person name="Castelle C.J."/>
            <person name="Singh A."/>
            <person name="Wilkins M.J."/>
            <person name="Williams K.H."/>
            <person name="Banfield J.F."/>
        </authorList>
    </citation>
    <scope>NUCLEOTIDE SEQUENCE [LARGE SCALE GENOMIC DNA]</scope>
</reference>
<dbReference type="PANTHER" id="PTHR47505">
    <property type="entry name" value="DNA UTILIZATION PROTEIN YHGH"/>
    <property type="match status" value="1"/>
</dbReference>
<dbReference type="Gene3D" id="3.40.50.2020">
    <property type="match status" value="1"/>
</dbReference>
<accession>A0A0G1AAD5</accession>
<proteinExistence type="inferred from homology"/>